<accession>A0A5N5ZYJ5</accession>
<dbReference type="AlphaFoldDB" id="A0A5N5ZYJ5"/>
<name>A0A5N5ZYJ5_9ACTN</name>
<organism evidence="2 3">
    <name type="scientific">Streptomyces mimosae</name>
    <dbReference type="NCBI Taxonomy" id="2586635"/>
    <lineage>
        <taxon>Bacteria</taxon>
        <taxon>Bacillati</taxon>
        <taxon>Actinomycetota</taxon>
        <taxon>Actinomycetes</taxon>
        <taxon>Kitasatosporales</taxon>
        <taxon>Streptomycetaceae</taxon>
        <taxon>Streptomyces</taxon>
    </lineage>
</organism>
<dbReference type="OrthoDB" id="4618973at2"/>
<dbReference type="InterPro" id="IPR023393">
    <property type="entry name" value="START-like_dom_sf"/>
</dbReference>
<dbReference type="EMBL" id="VDLY02000023">
    <property type="protein sequence ID" value="KAB8160188.1"/>
    <property type="molecule type" value="Genomic_DNA"/>
</dbReference>
<dbReference type="Proteomes" id="UP000314251">
    <property type="component" value="Unassembled WGS sequence"/>
</dbReference>
<protein>
    <recommendedName>
        <fullName evidence="4">SRPBCC family protein</fullName>
    </recommendedName>
</protein>
<reference evidence="2" key="1">
    <citation type="submission" date="2019-10" db="EMBL/GenBank/DDBJ databases">
        <title>Nonomuraea sp. nov., isolated from Phyllanthus amarus.</title>
        <authorList>
            <person name="Klykleung N."/>
            <person name="Tanasupawat S."/>
        </authorList>
    </citation>
    <scope>NUCLEOTIDE SEQUENCE [LARGE SCALE GENOMIC DNA]</scope>
    <source>
        <strain evidence="2">3MP-10</strain>
    </source>
</reference>
<dbReference type="InterPro" id="IPR019587">
    <property type="entry name" value="Polyketide_cyclase/dehydratase"/>
</dbReference>
<feature type="region of interest" description="Disordered" evidence="1">
    <location>
        <begin position="1"/>
        <end position="20"/>
    </location>
</feature>
<dbReference type="CDD" id="cd07812">
    <property type="entry name" value="SRPBCC"/>
    <property type="match status" value="1"/>
</dbReference>
<dbReference type="Gene3D" id="3.30.530.20">
    <property type="match status" value="1"/>
</dbReference>
<dbReference type="SUPFAM" id="SSF55961">
    <property type="entry name" value="Bet v1-like"/>
    <property type="match status" value="1"/>
</dbReference>
<evidence type="ECO:0000313" key="2">
    <source>
        <dbReference type="EMBL" id="KAB8160188.1"/>
    </source>
</evidence>
<evidence type="ECO:0000256" key="1">
    <source>
        <dbReference type="SAM" id="MobiDB-lite"/>
    </source>
</evidence>
<gene>
    <name evidence="2" type="ORF">FH607_027800</name>
</gene>
<evidence type="ECO:0008006" key="4">
    <source>
        <dbReference type="Google" id="ProtNLM"/>
    </source>
</evidence>
<keyword evidence="3" id="KW-1185">Reference proteome</keyword>
<comment type="caution">
    <text evidence="2">The sequence shown here is derived from an EMBL/GenBank/DDBJ whole genome shotgun (WGS) entry which is preliminary data.</text>
</comment>
<proteinExistence type="predicted"/>
<evidence type="ECO:0000313" key="3">
    <source>
        <dbReference type="Proteomes" id="UP000314251"/>
    </source>
</evidence>
<dbReference type="Pfam" id="PF10604">
    <property type="entry name" value="Polyketide_cyc2"/>
    <property type="match status" value="1"/>
</dbReference>
<sequence>MVSLPQRPFGRPAMSHHPRPCPPREFSSPFFFRRCRSGPVPFVVVVKRAARACGTPGGERRASEERKGVGTMIDTAYETGYGTAHDTGSGADPVTGARAEVTLTVGLPAGALWDLLADVTRVGEWSPECLGARWLGGPAPATPAAIRAGDRFEGRNRYPDGSTVSVVCQVTEARRPGRFAWVVLDERADPERPGSLWCYDLTPDALPGRTVVRQSFVHGPGLTGAREAALRSPGALDGRLSQLRDGMRRTLLALARSAGATASVMGEDR</sequence>